<accession>A0A8I1G3D4</accession>
<dbReference type="Proteomes" id="UP000655994">
    <property type="component" value="Unassembled WGS sequence"/>
</dbReference>
<keyword evidence="4" id="KW-1185">Reference proteome</keyword>
<dbReference type="NCBIfam" id="TIGR02532">
    <property type="entry name" value="IV_pilin_GFxxxE"/>
    <property type="match status" value="1"/>
</dbReference>
<organism evidence="2 3">
    <name type="scientific">Idiomarina abyssalis</name>
    <dbReference type="NCBI Taxonomy" id="86102"/>
    <lineage>
        <taxon>Bacteria</taxon>
        <taxon>Pseudomonadati</taxon>
        <taxon>Pseudomonadota</taxon>
        <taxon>Gammaproteobacteria</taxon>
        <taxon>Alteromonadales</taxon>
        <taxon>Idiomarinaceae</taxon>
        <taxon>Idiomarina</taxon>
    </lineage>
</organism>
<name>A0A8I1G3D4_9GAMM</name>
<protein>
    <submittedName>
        <fullName evidence="2">Type II secretion system protein</fullName>
    </submittedName>
</protein>
<dbReference type="EMBL" id="JAEMOP010000002">
    <property type="protein sequence ID" value="MBJ7315203.1"/>
    <property type="molecule type" value="Genomic_DNA"/>
</dbReference>
<proteinExistence type="predicted"/>
<reference evidence="2 4" key="1">
    <citation type="submission" date="2020-09" db="EMBL/GenBank/DDBJ databases">
        <title>Draft Genomes of Bacterial Isolates from North Pond Shallow Sediments.</title>
        <authorList>
            <person name="Kiel Reese B."/>
            <person name="Mullis M."/>
            <person name="Weisend R.E."/>
        </authorList>
    </citation>
    <scope>NUCLEOTIDE SEQUENCE</scope>
    <source>
        <strain evidence="2">KJE-2</strain>
        <strain evidence="1 4">KJE-3</strain>
    </source>
</reference>
<dbReference type="Proteomes" id="UP000621390">
    <property type="component" value="Unassembled WGS sequence"/>
</dbReference>
<evidence type="ECO:0000313" key="4">
    <source>
        <dbReference type="Proteomes" id="UP000655994"/>
    </source>
</evidence>
<evidence type="ECO:0000313" key="3">
    <source>
        <dbReference type="Proteomes" id="UP000621390"/>
    </source>
</evidence>
<dbReference type="EMBL" id="JAEMOS010000001">
    <property type="protein sequence ID" value="MBJ7265379.1"/>
    <property type="molecule type" value="Genomic_DNA"/>
</dbReference>
<comment type="caution">
    <text evidence="2">The sequence shown here is derived from an EMBL/GenBank/DDBJ whole genome shotgun (WGS) entry which is preliminary data.</text>
</comment>
<evidence type="ECO:0000313" key="1">
    <source>
        <dbReference type="EMBL" id="MBJ7265379.1"/>
    </source>
</evidence>
<dbReference type="RefSeq" id="WP_199493098.1">
    <property type="nucleotide sequence ID" value="NZ_JAEMOO010000018.1"/>
</dbReference>
<dbReference type="Pfam" id="PF07963">
    <property type="entry name" value="N_methyl"/>
    <property type="match status" value="1"/>
</dbReference>
<evidence type="ECO:0000313" key="2">
    <source>
        <dbReference type="EMBL" id="MBJ7315203.1"/>
    </source>
</evidence>
<dbReference type="AlphaFoldDB" id="A0A8I1G3D4"/>
<sequence>MSQRKSKGFSLTETLVASAIVAIWAVSSQQLLQIGLGAIEKAKRKARAVEVLNRYIQDTHIDWINGSSPSPEVISNGFIIHSDVNSIDENNASMGVEITWGEKNRYLLKVWLSR</sequence>
<gene>
    <name evidence="1" type="ORF">JHC10_00325</name>
    <name evidence="2" type="ORF">JHC11_04240</name>
</gene>
<dbReference type="InterPro" id="IPR012902">
    <property type="entry name" value="N_methyl_site"/>
</dbReference>